<keyword evidence="3" id="KW-1003">Cell membrane</keyword>
<dbReference type="PANTHER" id="PTHR30151">
    <property type="entry name" value="ALKANE SULFONATE ABC TRANSPORTER-RELATED, MEMBRANE SUBUNIT"/>
    <property type="match status" value="1"/>
</dbReference>
<comment type="subcellular location">
    <subcellularLocation>
        <location evidence="1 7">Cell membrane</location>
        <topology evidence="1 7">Multi-pass membrane protein</topology>
    </subcellularLocation>
</comment>
<sequence length="254" mass="28216">MKRKTLYTFISIIIWLVLWQIISAVISSPVFLPSPLQTVNALFSLLKTSAYYKSLSYSLFNISIGFFTGLFAGVVLAVAASVNTFLQSVIEVPVKIIRSIPVASFIILALLWVDSAHLSTFIAAITIMPVIYTNTFSGIAHTDSQMKEMAGVFHFSPFKKLVYIYMPYAAPHFLSGVKLSCGFAWKSGIAAEIIGLVRHSIGNNIYKSKIYLETDNLFAWTISLIVLSIIFEKIVLLILNLIFKRTGSINDKAQ</sequence>
<dbReference type="HOGENOM" id="CLU_046113_4_2_9"/>
<evidence type="ECO:0000313" key="10">
    <source>
        <dbReference type="Proteomes" id="UP000006238"/>
    </source>
</evidence>
<dbReference type="CDD" id="cd06261">
    <property type="entry name" value="TM_PBP2"/>
    <property type="match status" value="1"/>
</dbReference>
<keyword evidence="10" id="KW-1185">Reference proteome</keyword>
<dbReference type="GO" id="GO:0055085">
    <property type="term" value="P:transmembrane transport"/>
    <property type="evidence" value="ECO:0007669"/>
    <property type="project" value="InterPro"/>
</dbReference>
<reference evidence="9 10" key="1">
    <citation type="submission" date="2010-02" db="EMBL/GenBank/DDBJ databases">
        <authorList>
            <person name="Weinstock G."/>
            <person name="Sodergren E."/>
            <person name="Clifton S."/>
            <person name="Fulton L."/>
            <person name="Fulton B."/>
            <person name="Courtney L."/>
            <person name="Fronick C."/>
            <person name="Harrison M."/>
            <person name="Strong C."/>
            <person name="Farmer C."/>
            <person name="Delahaunty K."/>
            <person name="Markovic C."/>
            <person name="Hall O."/>
            <person name="Minx P."/>
            <person name="Tomlinson C."/>
            <person name="Mitreva M."/>
            <person name="Nelson J."/>
            <person name="Hou S."/>
            <person name="Wollam A."/>
            <person name="Pepin K.H."/>
            <person name="Johnson M."/>
            <person name="Bhonagiri V."/>
            <person name="Zhang X."/>
            <person name="Suruliraj S."/>
            <person name="Warren W."/>
            <person name="Chinwalla A."/>
            <person name="Mardis E.R."/>
            <person name="Wilson R.K."/>
        </authorList>
    </citation>
    <scope>NUCLEOTIDE SEQUENCE [LARGE SCALE GENOMIC DNA]</scope>
    <source>
        <strain evidence="9 10">DSM 2876</strain>
    </source>
</reference>
<evidence type="ECO:0000256" key="3">
    <source>
        <dbReference type="ARBA" id="ARBA00022475"/>
    </source>
</evidence>
<gene>
    <name evidence="9" type="ORF">BUTYVIB_01086</name>
</gene>
<evidence type="ECO:0000256" key="2">
    <source>
        <dbReference type="ARBA" id="ARBA00022448"/>
    </source>
</evidence>
<dbReference type="SUPFAM" id="SSF161098">
    <property type="entry name" value="MetI-like"/>
    <property type="match status" value="1"/>
</dbReference>
<evidence type="ECO:0000256" key="4">
    <source>
        <dbReference type="ARBA" id="ARBA00022692"/>
    </source>
</evidence>
<dbReference type="EMBL" id="ABWN01000026">
    <property type="protein sequence ID" value="EFF68723.1"/>
    <property type="molecule type" value="Genomic_DNA"/>
</dbReference>
<dbReference type="InterPro" id="IPR035906">
    <property type="entry name" value="MetI-like_sf"/>
</dbReference>
<protein>
    <submittedName>
        <fullName evidence="9">ABC transporter, permease protein</fullName>
    </submittedName>
</protein>
<evidence type="ECO:0000313" key="9">
    <source>
        <dbReference type="EMBL" id="EFF68723.1"/>
    </source>
</evidence>
<dbReference type="Gene3D" id="1.10.3720.10">
    <property type="entry name" value="MetI-like"/>
    <property type="match status" value="1"/>
</dbReference>
<dbReference type="InterPro" id="IPR000515">
    <property type="entry name" value="MetI-like"/>
</dbReference>
<dbReference type="AlphaFoldDB" id="D4RZ22"/>
<dbReference type="eggNOG" id="COG0600">
    <property type="taxonomic scope" value="Bacteria"/>
</dbReference>
<dbReference type="STRING" id="45851.BHV86_03295"/>
<dbReference type="Pfam" id="PF00528">
    <property type="entry name" value="BPD_transp_1"/>
    <property type="match status" value="1"/>
</dbReference>
<keyword evidence="2 7" id="KW-0813">Transport</keyword>
<evidence type="ECO:0000256" key="6">
    <source>
        <dbReference type="ARBA" id="ARBA00023136"/>
    </source>
</evidence>
<proteinExistence type="inferred from homology"/>
<evidence type="ECO:0000256" key="5">
    <source>
        <dbReference type="ARBA" id="ARBA00022989"/>
    </source>
</evidence>
<feature type="transmembrane region" description="Helical" evidence="7">
    <location>
        <begin position="92"/>
        <end position="112"/>
    </location>
</feature>
<keyword evidence="5 7" id="KW-1133">Transmembrane helix</keyword>
<feature type="transmembrane region" description="Helical" evidence="7">
    <location>
        <begin position="118"/>
        <end position="140"/>
    </location>
</feature>
<name>D4RZ22_9FIRM</name>
<dbReference type="GO" id="GO:0005886">
    <property type="term" value="C:plasma membrane"/>
    <property type="evidence" value="ECO:0007669"/>
    <property type="project" value="UniProtKB-SubCell"/>
</dbReference>
<dbReference type="Proteomes" id="UP000006238">
    <property type="component" value="Unassembled WGS sequence"/>
</dbReference>
<dbReference type="RefSeq" id="WP_005602390.1">
    <property type="nucleotide sequence ID" value="NZ_GG663522.1"/>
</dbReference>
<feature type="transmembrane region" description="Helical" evidence="7">
    <location>
        <begin position="12"/>
        <end position="34"/>
    </location>
</feature>
<dbReference type="GeneID" id="98918954"/>
<evidence type="ECO:0000256" key="7">
    <source>
        <dbReference type="RuleBase" id="RU363032"/>
    </source>
</evidence>
<keyword evidence="6 7" id="KW-0472">Membrane</keyword>
<organism evidence="9 10">
    <name type="scientific">Eshraghiella crossota DSM 2876</name>
    <dbReference type="NCBI Taxonomy" id="511680"/>
    <lineage>
        <taxon>Bacteria</taxon>
        <taxon>Bacillati</taxon>
        <taxon>Bacillota</taxon>
        <taxon>Clostridia</taxon>
        <taxon>Lachnospirales</taxon>
        <taxon>Lachnospiraceae</taxon>
        <taxon>Eshraghiella</taxon>
    </lineage>
</organism>
<accession>D4RZ22</accession>
<comment type="caution">
    <text evidence="9">The sequence shown here is derived from an EMBL/GenBank/DDBJ whole genome shotgun (WGS) entry which is preliminary data.</text>
</comment>
<evidence type="ECO:0000259" key="8">
    <source>
        <dbReference type="PROSITE" id="PS50928"/>
    </source>
</evidence>
<keyword evidence="4 7" id="KW-0812">Transmembrane</keyword>
<feature type="transmembrane region" description="Helical" evidence="7">
    <location>
        <begin position="161"/>
        <end position="185"/>
    </location>
</feature>
<feature type="transmembrane region" description="Helical" evidence="7">
    <location>
        <begin position="54"/>
        <end position="80"/>
    </location>
</feature>
<dbReference type="PROSITE" id="PS50928">
    <property type="entry name" value="ABC_TM1"/>
    <property type="match status" value="1"/>
</dbReference>
<feature type="transmembrane region" description="Helical" evidence="7">
    <location>
        <begin position="217"/>
        <end position="243"/>
    </location>
</feature>
<evidence type="ECO:0000256" key="1">
    <source>
        <dbReference type="ARBA" id="ARBA00004651"/>
    </source>
</evidence>
<comment type="similarity">
    <text evidence="7">Belongs to the binding-protein-dependent transport system permease family.</text>
</comment>
<dbReference type="PANTHER" id="PTHR30151:SF0">
    <property type="entry name" value="ABC TRANSPORTER PERMEASE PROTEIN MJ0413-RELATED"/>
    <property type="match status" value="1"/>
</dbReference>
<feature type="domain" description="ABC transmembrane type-1" evidence="8">
    <location>
        <begin position="51"/>
        <end position="243"/>
    </location>
</feature>